<dbReference type="PANTHER" id="PTHR43014:SF2">
    <property type="entry name" value="MERCURIC REDUCTASE"/>
    <property type="match status" value="1"/>
</dbReference>
<sequence length="470" mass="49109">MERIETDLCVIGAGSGGLSVAAGAVQMGARVVLVEAGEMGGDCLNAGCVPSKALLAAGKAAQAMRTAGAFGIRPVEPEIDFAAVKDHVARTIASIAPHDSQERFEGLGVRVLRDWGRFVSPTELRVGARTVVARRFVIATGSRPLVPPIPGLDRVKALTNETIFALRERPEHLIVIGGGPVGIEMAQAHRRLGSRVTVIAGEKALPKDDPELAAVLLDRLRAEGVEIVEGVRAEAVQPLGQGLEVTAGDRRIAGSHLLVAAGRKPALDALDPAAAGVEVTGKGVKVGPDLRSSNRRIYAVGDAAGGLQFTHLAGYHASVVIRSILFGLPSKATALIPHVTYTEPELAQIGLTEAQAREIHGDRLEVLRVPVAGSDRAQAEAATEGLVKLMVARGRPVGVSIAAPHAGEMIGLWAMALASGAKLSTVAGLVLPYPTLNELSKRAAGAYFSPKLFDSRVVRTAVRTLQRLLP</sequence>
<proteinExistence type="inferred from homology"/>
<dbReference type="Gene3D" id="3.30.390.30">
    <property type="match status" value="1"/>
</dbReference>
<dbReference type="RefSeq" id="WP_069333260.1">
    <property type="nucleotide sequence ID" value="NZ_MABH01000225.1"/>
</dbReference>
<feature type="domain" description="FAD/NAD(P)-binding" evidence="11">
    <location>
        <begin position="7"/>
        <end position="316"/>
    </location>
</feature>
<dbReference type="Pfam" id="PF02852">
    <property type="entry name" value="Pyr_redox_dim"/>
    <property type="match status" value="1"/>
</dbReference>
<keyword evidence="7" id="KW-1015">Disulfide bond</keyword>
<dbReference type="PRINTS" id="PR00411">
    <property type="entry name" value="PNDRDTASEI"/>
</dbReference>
<evidence type="ECO:0000256" key="2">
    <source>
        <dbReference type="ARBA" id="ARBA00007532"/>
    </source>
</evidence>
<comment type="cofactor">
    <cofactor evidence="1">
        <name>FAD</name>
        <dbReference type="ChEBI" id="CHEBI:57692"/>
    </cofactor>
</comment>
<evidence type="ECO:0000256" key="9">
    <source>
        <dbReference type="RuleBase" id="RU003691"/>
    </source>
</evidence>
<evidence type="ECO:0000256" key="4">
    <source>
        <dbReference type="ARBA" id="ARBA00022827"/>
    </source>
</evidence>
<evidence type="ECO:0000259" key="11">
    <source>
        <dbReference type="Pfam" id="PF07992"/>
    </source>
</evidence>
<dbReference type="InterPro" id="IPR016156">
    <property type="entry name" value="FAD/NAD-linked_Rdtase_dimer_sf"/>
</dbReference>
<accession>A0ABX5J8P5</accession>
<keyword evidence="6 9" id="KW-0560">Oxidoreductase</keyword>
<dbReference type="SUPFAM" id="SSF51905">
    <property type="entry name" value="FAD/NAD(P)-binding domain"/>
    <property type="match status" value="1"/>
</dbReference>
<keyword evidence="4 9" id="KW-0274">FAD</keyword>
<evidence type="ECO:0000313" key="12">
    <source>
        <dbReference type="EMBL" id="PTM79534.1"/>
    </source>
</evidence>
<keyword evidence="12" id="KW-0670">Pyruvate</keyword>
<comment type="caution">
    <text evidence="12">The sequence shown here is derived from an EMBL/GenBank/DDBJ whole genome shotgun (WGS) entry which is preliminary data.</text>
</comment>
<evidence type="ECO:0000259" key="10">
    <source>
        <dbReference type="Pfam" id="PF02852"/>
    </source>
</evidence>
<dbReference type="InterPro" id="IPR004099">
    <property type="entry name" value="Pyr_nucl-diS_OxRdtase_dimer"/>
</dbReference>
<name>A0ABX5J8P5_9RHOB</name>
<dbReference type="PROSITE" id="PS00076">
    <property type="entry name" value="PYRIDINE_REDOX_1"/>
    <property type="match status" value="1"/>
</dbReference>
<evidence type="ECO:0000256" key="7">
    <source>
        <dbReference type="ARBA" id="ARBA00023157"/>
    </source>
</evidence>
<dbReference type="EMBL" id="PZZW01000003">
    <property type="protein sequence ID" value="PTM79534.1"/>
    <property type="molecule type" value="Genomic_DNA"/>
</dbReference>
<dbReference type="Pfam" id="PF07992">
    <property type="entry name" value="Pyr_redox_2"/>
    <property type="match status" value="1"/>
</dbReference>
<organism evidence="12 13">
    <name type="scientific">Cereibacter johrii</name>
    <dbReference type="NCBI Taxonomy" id="445629"/>
    <lineage>
        <taxon>Bacteria</taxon>
        <taxon>Pseudomonadati</taxon>
        <taxon>Pseudomonadota</taxon>
        <taxon>Alphaproteobacteria</taxon>
        <taxon>Rhodobacterales</taxon>
        <taxon>Paracoccaceae</taxon>
        <taxon>Cereibacter</taxon>
    </lineage>
</organism>
<evidence type="ECO:0000313" key="13">
    <source>
        <dbReference type="Proteomes" id="UP000240800"/>
    </source>
</evidence>
<dbReference type="SUPFAM" id="SSF55424">
    <property type="entry name" value="FAD/NAD-linked reductases, dimerisation (C-terminal) domain"/>
    <property type="match status" value="1"/>
</dbReference>
<dbReference type="PANTHER" id="PTHR43014">
    <property type="entry name" value="MERCURIC REDUCTASE"/>
    <property type="match status" value="1"/>
</dbReference>
<gene>
    <name evidence="12" type="ORF">C8J29_103639</name>
</gene>
<dbReference type="Gene3D" id="3.50.50.60">
    <property type="entry name" value="FAD/NAD(P)-binding domain"/>
    <property type="match status" value="2"/>
</dbReference>
<evidence type="ECO:0000256" key="3">
    <source>
        <dbReference type="ARBA" id="ARBA00022630"/>
    </source>
</evidence>
<feature type="domain" description="Pyridine nucleotide-disulphide oxidoreductase dimerisation" evidence="10">
    <location>
        <begin position="336"/>
        <end position="443"/>
    </location>
</feature>
<dbReference type="InterPro" id="IPR036188">
    <property type="entry name" value="FAD/NAD-bd_sf"/>
</dbReference>
<evidence type="ECO:0000256" key="5">
    <source>
        <dbReference type="ARBA" id="ARBA00022857"/>
    </source>
</evidence>
<dbReference type="InterPro" id="IPR001100">
    <property type="entry name" value="Pyr_nuc-diS_OxRdtase"/>
</dbReference>
<comment type="similarity">
    <text evidence="2 9">Belongs to the class-I pyridine nucleotide-disulfide oxidoreductase family.</text>
</comment>
<dbReference type="Proteomes" id="UP000240800">
    <property type="component" value="Unassembled WGS sequence"/>
</dbReference>
<evidence type="ECO:0000256" key="1">
    <source>
        <dbReference type="ARBA" id="ARBA00001974"/>
    </source>
</evidence>
<dbReference type="InterPro" id="IPR023753">
    <property type="entry name" value="FAD/NAD-binding_dom"/>
</dbReference>
<dbReference type="PRINTS" id="PR00368">
    <property type="entry name" value="FADPNR"/>
</dbReference>
<evidence type="ECO:0000256" key="8">
    <source>
        <dbReference type="ARBA" id="ARBA00023284"/>
    </source>
</evidence>
<dbReference type="InterPro" id="IPR012999">
    <property type="entry name" value="Pyr_OxRdtase_I_AS"/>
</dbReference>
<keyword evidence="8 9" id="KW-0676">Redox-active center</keyword>
<protein>
    <submittedName>
        <fullName evidence="12">Pyruvate/2-oxoglutarate dehydrogenase complex dihydrolipoamide dehydrogenase (E3) component</fullName>
    </submittedName>
</protein>
<evidence type="ECO:0000256" key="6">
    <source>
        <dbReference type="ARBA" id="ARBA00023002"/>
    </source>
</evidence>
<reference evidence="12 13" key="1">
    <citation type="submission" date="2018-04" db="EMBL/GenBank/DDBJ databases">
        <title>Genomic Encyclopedia of Type Strains, Phase III (KMG-III): the genomes of soil and plant-associated and newly described type strains.</title>
        <authorList>
            <person name="Whitman W."/>
        </authorList>
    </citation>
    <scope>NUCLEOTIDE SEQUENCE [LARGE SCALE GENOMIC DNA]</scope>
    <source>
        <strain evidence="12 13">JA192</strain>
    </source>
</reference>
<keyword evidence="13" id="KW-1185">Reference proteome</keyword>
<keyword evidence="3 9" id="KW-0285">Flavoprotein</keyword>
<dbReference type="PIRSF" id="PIRSF000350">
    <property type="entry name" value="Mercury_reductase_MerA"/>
    <property type="match status" value="1"/>
</dbReference>
<keyword evidence="5" id="KW-0521">NADP</keyword>